<dbReference type="Proteomes" id="UP001157006">
    <property type="component" value="Chromosome 2"/>
</dbReference>
<keyword evidence="3" id="KW-1185">Reference proteome</keyword>
<proteinExistence type="predicted"/>
<sequence length="234" mass="26007">MISFTLGALPVLKSLFIEGCINLKSILIAEDVSQKSLPFLRSIKVWDCNELESFPPGGLATPNLIYFAVWKCEKLHSLPEAMNSLAGLQELEIDNLPNLQSFVIDELPNNLQKLSVGSVGGVMWSNEPTWEHLTCLSMLRINGDDMHLTSLQNLEIINAPKLESLPKKGFPSSLSALSVTRCPLLEASLRKKRGKEWRKIAHIPSIVINNELITRVLFGLIHQIIVLSQGSARM</sequence>
<name>A0AAV0ZDI9_VICFA</name>
<evidence type="ECO:0000313" key="3">
    <source>
        <dbReference type="Proteomes" id="UP001157006"/>
    </source>
</evidence>
<dbReference type="AlphaFoldDB" id="A0AAV0ZDI9"/>
<organism evidence="2 3">
    <name type="scientific">Vicia faba</name>
    <name type="common">Broad bean</name>
    <name type="synonym">Faba vulgaris</name>
    <dbReference type="NCBI Taxonomy" id="3906"/>
    <lineage>
        <taxon>Eukaryota</taxon>
        <taxon>Viridiplantae</taxon>
        <taxon>Streptophyta</taxon>
        <taxon>Embryophyta</taxon>
        <taxon>Tracheophyta</taxon>
        <taxon>Spermatophyta</taxon>
        <taxon>Magnoliopsida</taxon>
        <taxon>eudicotyledons</taxon>
        <taxon>Gunneridae</taxon>
        <taxon>Pentapetalae</taxon>
        <taxon>rosids</taxon>
        <taxon>fabids</taxon>
        <taxon>Fabales</taxon>
        <taxon>Fabaceae</taxon>
        <taxon>Papilionoideae</taxon>
        <taxon>50 kb inversion clade</taxon>
        <taxon>NPAAA clade</taxon>
        <taxon>Hologalegina</taxon>
        <taxon>IRL clade</taxon>
        <taxon>Fabeae</taxon>
        <taxon>Vicia</taxon>
    </lineage>
</organism>
<dbReference type="InterPro" id="IPR032675">
    <property type="entry name" value="LRR_dom_sf"/>
</dbReference>
<reference evidence="2 3" key="1">
    <citation type="submission" date="2023-01" db="EMBL/GenBank/DDBJ databases">
        <authorList>
            <person name="Kreplak J."/>
        </authorList>
    </citation>
    <scope>NUCLEOTIDE SEQUENCE [LARGE SCALE GENOMIC DNA]</scope>
</reference>
<accession>A0AAV0ZDI9</accession>
<dbReference type="PANTHER" id="PTHR36766:SF40">
    <property type="entry name" value="DISEASE RESISTANCE PROTEIN RGA3"/>
    <property type="match status" value="1"/>
</dbReference>
<dbReference type="EMBL" id="OX451737">
    <property type="protein sequence ID" value="CAI8595714.1"/>
    <property type="molecule type" value="Genomic_DNA"/>
</dbReference>
<protein>
    <submittedName>
        <fullName evidence="2">Uncharacterized protein</fullName>
    </submittedName>
</protein>
<gene>
    <name evidence="2" type="ORF">VFH_II000200</name>
</gene>
<dbReference type="SUPFAM" id="SSF52058">
    <property type="entry name" value="L domain-like"/>
    <property type="match status" value="1"/>
</dbReference>
<dbReference type="PANTHER" id="PTHR36766">
    <property type="entry name" value="PLANT BROAD-SPECTRUM MILDEW RESISTANCE PROTEIN RPW8"/>
    <property type="match status" value="1"/>
</dbReference>
<evidence type="ECO:0000313" key="2">
    <source>
        <dbReference type="EMBL" id="CAI8595714.1"/>
    </source>
</evidence>
<evidence type="ECO:0000256" key="1">
    <source>
        <dbReference type="ARBA" id="ARBA00022821"/>
    </source>
</evidence>
<dbReference type="Gene3D" id="3.80.10.10">
    <property type="entry name" value="Ribonuclease Inhibitor"/>
    <property type="match status" value="1"/>
</dbReference>
<keyword evidence="1" id="KW-0611">Plant defense</keyword>
<dbReference type="GO" id="GO:0006952">
    <property type="term" value="P:defense response"/>
    <property type="evidence" value="ECO:0007669"/>
    <property type="project" value="UniProtKB-KW"/>
</dbReference>